<keyword evidence="4" id="KW-1185">Reference proteome</keyword>
<organism evidence="3 4">
    <name type="scientific">Tulasnella calospora MUT 4182</name>
    <dbReference type="NCBI Taxonomy" id="1051891"/>
    <lineage>
        <taxon>Eukaryota</taxon>
        <taxon>Fungi</taxon>
        <taxon>Dikarya</taxon>
        <taxon>Basidiomycota</taxon>
        <taxon>Agaricomycotina</taxon>
        <taxon>Agaricomycetes</taxon>
        <taxon>Cantharellales</taxon>
        <taxon>Tulasnellaceae</taxon>
        <taxon>Tulasnella</taxon>
    </lineage>
</organism>
<reference evidence="3 4" key="1">
    <citation type="submission" date="2014-04" db="EMBL/GenBank/DDBJ databases">
        <authorList>
            <consortium name="DOE Joint Genome Institute"/>
            <person name="Kuo A."/>
            <person name="Girlanda M."/>
            <person name="Perotto S."/>
            <person name="Kohler A."/>
            <person name="Nagy L.G."/>
            <person name="Floudas D."/>
            <person name="Copeland A."/>
            <person name="Barry K.W."/>
            <person name="Cichocki N."/>
            <person name="Veneault-Fourrey C."/>
            <person name="LaButti K."/>
            <person name="Lindquist E.A."/>
            <person name="Lipzen A."/>
            <person name="Lundell T."/>
            <person name="Morin E."/>
            <person name="Murat C."/>
            <person name="Sun H."/>
            <person name="Tunlid A."/>
            <person name="Henrissat B."/>
            <person name="Grigoriev I.V."/>
            <person name="Hibbett D.S."/>
            <person name="Martin F."/>
            <person name="Nordberg H.P."/>
            <person name="Cantor M.N."/>
            <person name="Hua S.X."/>
        </authorList>
    </citation>
    <scope>NUCLEOTIDE SEQUENCE [LARGE SCALE GENOMIC DNA]</scope>
    <source>
        <strain evidence="3 4">MUT 4182</strain>
    </source>
</reference>
<dbReference type="HOGENOM" id="CLU_059054_1_1_1"/>
<dbReference type="OrthoDB" id="3197626at2759"/>
<feature type="region of interest" description="Disordered" evidence="1">
    <location>
        <begin position="263"/>
        <end position="284"/>
    </location>
</feature>
<feature type="transmembrane region" description="Helical" evidence="2">
    <location>
        <begin position="196"/>
        <end position="220"/>
    </location>
</feature>
<feature type="transmembrane region" description="Helical" evidence="2">
    <location>
        <begin position="118"/>
        <end position="144"/>
    </location>
</feature>
<dbReference type="STRING" id="1051891.A0A0C3QT14"/>
<accession>A0A0C3QT14</accession>
<feature type="transmembrane region" description="Helical" evidence="2">
    <location>
        <begin position="86"/>
        <end position="106"/>
    </location>
</feature>
<dbReference type="Proteomes" id="UP000054248">
    <property type="component" value="Unassembled WGS sequence"/>
</dbReference>
<evidence type="ECO:0000256" key="2">
    <source>
        <dbReference type="SAM" id="Phobius"/>
    </source>
</evidence>
<reference evidence="4" key="2">
    <citation type="submission" date="2015-01" db="EMBL/GenBank/DDBJ databases">
        <title>Evolutionary Origins and Diversification of the Mycorrhizal Mutualists.</title>
        <authorList>
            <consortium name="DOE Joint Genome Institute"/>
            <consortium name="Mycorrhizal Genomics Consortium"/>
            <person name="Kohler A."/>
            <person name="Kuo A."/>
            <person name="Nagy L.G."/>
            <person name="Floudas D."/>
            <person name="Copeland A."/>
            <person name="Barry K.W."/>
            <person name="Cichocki N."/>
            <person name="Veneault-Fourrey C."/>
            <person name="LaButti K."/>
            <person name="Lindquist E.A."/>
            <person name="Lipzen A."/>
            <person name="Lundell T."/>
            <person name="Morin E."/>
            <person name="Murat C."/>
            <person name="Riley R."/>
            <person name="Ohm R."/>
            <person name="Sun H."/>
            <person name="Tunlid A."/>
            <person name="Henrissat B."/>
            <person name="Grigoriev I.V."/>
            <person name="Hibbett D.S."/>
            <person name="Martin F."/>
        </authorList>
    </citation>
    <scope>NUCLEOTIDE SEQUENCE [LARGE SCALE GENOMIC DNA]</scope>
    <source>
        <strain evidence="4">MUT 4182</strain>
    </source>
</reference>
<keyword evidence="2" id="KW-0472">Membrane</keyword>
<protein>
    <recommendedName>
        <fullName evidence="5">Transmembrane protein</fullName>
    </recommendedName>
</protein>
<evidence type="ECO:0000256" key="1">
    <source>
        <dbReference type="SAM" id="MobiDB-lite"/>
    </source>
</evidence>
<gene>
    <name evidence="3" type="ORF">M407DRAFT_18801</name>
</gene>
<feature type="compositionally biased region" description="Polar residues" evidence="1">
    <location>
        <begin position="367"/>
        <end position="381"/>
    </location>
</feature>
<feature type="region of interest" description="Disordered" evidence="1">
    <location>
        <begin position="313"/>
        <end position="381"/>
    </location>
</feature>
<evidence type="ECO:0000313" key="4">
    <source>
        <dbReference type="Proteomes" id="UP000054248"/>
    </source>
</evidence>
<feature type="transmembrane region" description="Helical" evidence="2">
    <location>
        <begin position="164"/>
        <end position="184"/>
    </location>
</feature>
<evidence type="ECO:0000313" key="3">
    <source>
        <dbReference type="EMBL" id="KIO32231.1"/>
    </source>
</evidence>
<feature type="compositionally biased region" description="Basic and acidic residues" evidence="1">
    <location>
        <begin position="317"/>
        <end position="328"/>
    </location>
</feature>
<proteinExistence type="predicted"/>
<keyword evidence="2" id="KW-1133">Transmembrane helix</keyword>
<feature type="transmembrane region" description="Helical" evidence="2">
    <location>
        <begin position="53"/>
        <end position="74"/>
    </location>
</feature>
<dbReference type="AlphaFoldDB" id="A0A0C3QT14"/>
<evidence type="ECO:0008006" key="5">
    <source>
        <dbReference type="Google" id="ProtNLM"/>
    </source>
</evidence>
<name>A0A0C3QT14_9AGAM</name>
<feature type="transmembrane region" description="Helical" evidence="2">
    <location>
        <begin position="20"/>
        <end position="41"/>
    </location>
</feature>
<sequence length="381" mass="41803">MVNWMDPARIQADAAVFSKLMLVCLGLYAWEVIVTFPYDMTIFTGKRKFKYPMVFYFSCRYALFFSLLGINIALNSTTRLNCQALYVFNQLMGNIAIATASTLLMLRTIAIWSRNLMIVVPLCILALGQWGILLHGVITVHAVYSDVARSCVVTDTLPVFLDLIYVYTMGYDLLVLLISSIGLVRTSGRSDLWTLLFQDGIVYFVVAFTANCVATVFLLLDLNPAMNIMATVPAAVASSIVACRGFVRLSTWANKDVYLPTHAEGNGPRPGLSMGAPRGSGTNTSEAAFAGKNSRLGVTKSLNEGVHISMEAYTTTDNRDLPGGKEYDSDVDETGSESENGNGAVRYTRSERAQVKLPEPPRVGFTQDLTTKAQNATDEKR</sequence>
<keyword evidence="2" id="KW-0812">Transmembrane</keyword>
<dbReference type="EMBL" id="KN822956">
    <property type="protein sequence ID" value="KIO32231.1"/>
    <property type="molecule type" value="Genomic_DNA"/>
</dbReference>